<dbReference type="InParanoid" id="A2DG36"/>
<accession>A2DG36</accession>
<dbReference type="VEuPathDB" id="TrichDB:TVAG_163590"/>
<proteinExistence type="predicted"/>
<dbReference type="VEuPathDB" id="TrichDB:TVAGG3_0953610"/>
<gene>
    <name evidence="1" type="ORF">TVAG_163590</name>
</gene>
<protein>
    <submittedName>
        <fullName evidence="1">Uncharacterized protein</fullName>
    </submittedName>
</protein>
<dbReference type="AlphaFoldDB" id="A2DG36"/>
<reference evidence="1" key="2">
    <citation type="journal article" date="2007" name="Science">
        <title>Draft genome sequence of the sexually transmitted pathogen Trichomonas vaginalis.</title>
        <authorList>
            <person name="Carlton J.M."/>
            <person name="Hirt R.P."/>
            <person name="Silva J.C."/>
            <person name="Delcher A.L."/>
            <person name="Schatz M."/>
            <person name="Zhao Q."/>
            <person name="Wortman J.R."/>
            <person name="Bidwell S.L."/>
            <person name="Alsmark U.C.M."/>
            <person name="Besteiro S."/>
            <person name="Sicheritz-Ponten T."/>
            <person name="Noel C.J."/>
            <person name="Dacks J.B."/>
            <person name="Foster P.G."/>
            <person name="Simillion C."/>
            <person name="Van de Peer Y."/>
            <person name="Miranda-Saavedra D."/>
            <person name="Barton G.J."/>
            <person name="Westrop G.D."/>
            <person name="Mueller S."/>
            <person name="Dessi D."/>
            <person name="Fiori P.L."/>
            <person name="Ren Q."/>
            <person name="Paulsen I."/>
            <person name="Zhang H."/>
            <person name="Bastida-Corcuera F.D."/>
            <person name="Simoes-Barbosa A."/>
            <person name="Brown M.T."/>
            <person name="Hayes R.D."/>
            <person name="Mukherjee M."/>
            <person name="Okumura C.Y."/>
            <person name="Schneider R."/>
            <person name="Smith A.J."/>
            <person name="Vanacova S."/>
            <person name="Villalvazo M."/>
            <person name="Haas B.J."/>
            <person name="Pertea M."/>
            <person name="Feldblyum T.V."/>
            <person name="Utterback T.R."/>
            <person name="Shu C.L."/>
            <person name="Osoegawa K."/>
            <person name="de Jong P.J."/>
            <person name="Hrdy I."/>
            <person name="Horvathova L."/>
            <person name="Zubacova Z."/>
            <person name="Dolezal P."/>
            <person name="Malik S.B."/>
            <person name="Logsdon J.M. Jr."/>
            <person name="Henze K."/>
            <person name="Gupta A."/>
            <person name="Wang C.C."/>
            <person name="Dunne R.L."/>
            <person name="Upcroft J.A."/>
            <person name="Upcroft P."/>
            <person name="White O."/>
            <person name="Salzberg S.L."/>
            <person name="Tang P."/>
            <person name="Chiu C.-H."/>
            <person name="Lee Y.-S."/>
            <person name="Embley T.M."/>
            <person name="Coombs G.H."/>
            <person name="Mottram J.C."/>
            <person name="Tachezy J."/>
            <person name="Fraser-Liggett C.M."/>
            <person name="Johnson P.J."/>
        </authorList>
    </citation>
    <scope>NUCLEOTIDE SEQUENCE [LARGE SCALE GENOMIC DNA]</scope>
    <source>
        <strain evidence="1">G3</strain>
    </source>
</reference>
<name>A2DG36_TRIV3</name>
<dbReference type="RefSeq" id="XP_001581649.1">
    <property type="nucleotide sequence ID" value="XM_001581599.1"/>
</dbReference>
<evidence type="ECO:0000313" key="2">
    <source>
        <dbReference type="Proteomes" id="UP000001542"/>
    </source>
</evidence>
<dbReference type="KEGG" id="tva:5466206"/>
<sequence length="378" mass="43801">MATLLPPRYYGSIFHIEYTKDEKGEKNLEPAILITGKDSFMVLTKDWSKPVVQISTNNVQEMKRGKHGVHCKYKADNKIQHIYFKSEKTDKLYSAITVETSNTAQMPNYNTLPKVIPTFKFEMDSVTEELYQNLINLQTRFYSSFNCAKPSQIPFVDLLVCVYRFRYLNDSADQIQNNVDALLTEIRRQFFSDWCLALLKAAQFDPKVPNAYDFSLRIVTSLLTDIHLNSDSIEANTTDLYKAVGEMCERGDATNITAAVKSMLDIFDTMYEDGYKAQPCANQAILRVLTRVLLLMFCGNMLQIYPIEIERLVIRTAEFTVAAYNKNLLEEHFKILRKTVDSFHNELLRFMDTRRYDPLFRFVYVSAELSEKIKNTKL</sequence>
<dbReference type="Proteomes" id="UP000001542">
    <property type="component" value="Unassembled WGS sequence"/>
</dbReference>
<reference evidence="1" key="1">
    <citation type="submission" date="2006-10" db="EMBL/GenBank/DDBJ databases">
        <authorList>
            <person name="Amadeo P."/>
            <person name="Zhao Q."/>
            <person name="Wortman J."/>
            <person name="Fraser-Liggett C."/>
            <person name="Carlton J."/>
        </authorList>
    </citation>
    <scope>NUCLEOTIDE SEQUENCE</scope>
    <source>
        <strain evidence="1">G3</strain>
    </source>
</reference>
<dbReference type="EMBL" id="DS113196">
    <property type="protein sequence ID" value="EAY20663.1"/>
    <property type="molecule type" value="Genomic_DNA"/>
</dbReference>
<evidence type="ECO:0000313" key="1">
    <source>
        <dbReference type="EMBL" id="EAY20663.1"/>
    </source>
</evidence>
<keyword evidence="2" id="KW-1185">Reference proteome</keyword>
<organism evidence="1 2">
    <name type="scientific">Trichomonas vaginalis (strain ATCC PRA-98 / G3)</name>
    <dbReference type="NCBI Taxonomy" id="412133"/>
    <lineage>
        <taxon>Eukaryota</taxon>
        <taxon>Metamonada</taxon>
        <taxon>Parabasalia</taxon>
        <taxon>Trichomonadida</taxon>
        <taxon>Trichomonadidae</taxon>
        <taxon>Trichomonas</taxon>
    </lineage>
</organism>
<dbReference type="SMR" id="A2DG36"/>